<protein>
    <submittedName>
        <fullName evidence="1">Uncharacterized protein</fullName>
    </submittedName>
</protein>
<dbReference type="EMBL" id="KZ386333">
    <property type="protein sequence ID" value="PIO55396.1"/>
    <property type="molecule type" value="Genomic_DNA"/>
</dbReference>
<evidence type="ECO:0000313" key="2">
    <source>
        <dbReference type="Proteomes" id="UP000230423"/>
    </source>
</evidence>
<evidence type="ECO:0000313" key="1">
    <source>
        <dbReference type="EMBL" id="PIO55396.1"/>
    </source>
</evidence>
<keyword evidence="2" id="KW-1185">Reference proteome</keyword>
<accession>A0A2G9TBP9</accession>
<feature type="non-terminal residue" evidence="1">
    <location>
        <position position="73"/>
    </location>
</feature>
<reference evidence="1 2" key="1">
    <citation type="submission" date="2015-09" db="EMBL/GenBank/DDBJ databases">
        <title>Draft genome of the parasitic nematode Teladorsagia circumcincta isolate WARC Sus (inbred).</title>
        <authorList>
            <person name="Mitreva M."/>
        </authorList>
    </citation>
    <scope>NUCLEOTIDE SEQUENCE [LARGE SCALE GENOMIC DNA]</scope>
    <source>
        <strain evidence="1 2">S</strain>
    </source>
</reference>
<dbReference type="Proteomes" id="UP000230423">
    <property type="component" value="Unassembled WGS sequence"/>
</dbReference>
<gene>
    <name evidence="1" type="ORF">TELCIR_23218</name>
</gene>
<name>A0A2G9TBP9_TELCI</name>
<sequence>WMLVIVPSCSIVLAGSPTMCIKRDCILEFHGSNTLLYMISVLDQIRSVLQLEARICKWSTLVSEFFLVPILTS</sequence>
<proteinExistence type="predicted"/>
<dbReference type="AlphaFoldDB" id="A0A2G9TBP9"/>
<feature type="non-terminal residue" evidence="1">
    <location>
        <position position="1"/>
    </location>
</feature>
<organism evidence="1 2">
    <name type="scientific">Teladorsagia circumcincta</name>
    <name type="common">Brown stomach worm</name>
    <name type="synonym">Ostertagia circumcincta</name>
    <dbReference type="NCBI Taxonomy" id="45464"/>
    <lineage>
        <taxon>Eukaryota</taxon>
        <taxon>Metazoa</taxon>
        <taxon>Ecdysozoa</taxon>
        <taxon>Nematoda</taxon>
        <taxon>Chromadorea</taxon>
        <taxon>Rhabditida</taxon>
        <taxon>Rhabditina</taxon>
        <taxon>Rhabditomorpha</taxon>
        <taxon>Strongyloidea</taxon>
        <taxon>Trichostrongylidae</taxon>
        <taxon>Teladorsagia</taxon>
    </lineage>
</organism>